<dbReference type="GO" id="GO:0044781">
    <property type="term" value="P:bacterial-type flagellum organization"/>
    <property type="evidence" value="ECO:0007669"/>
    <property type="project" value="UniProtKB-UniRule"/>
</dbReference>
<keyword evidence="3 12" id="KW-0813">Transport</keyword>
<dbReference type="PROSITE" id="PS01061">
    <property type="entry name" value="FLIP_2"/>
    <property type="match status" value="1"/>
</dbReference>
<evidence type="ECO:0000256" key="2">
    <source>
        <dbReference type="ARBA" id="ARBA00021714"/>
    </source>
</evidence>
<dbReference type="InterPro" id="IPR005838">
    <property type="entry name" value="T3SS_IM_P"/>
</dbReference>
<evidence type="ECO:0000256" key="3">
    <source>
        <dbReference type="ARBA" id="ARBA00022448"/>
    </source>
</evidence>
<evidence type="ECO:0000256" key="10">
    <source>
        <dbReference type="ARBA" id="ARBA00023143"/>
    </source>
</evidence>
<dbReference type="InterPro" id="IPR005837">
    <property type="entry name" value="FliP"/>
</dbReference>
<evidence type="ECO:0000256" key="1">
    <source>
        <dbReference type="ARBA" id="ARBA00006257"/>
    </source>
</evidence>
<dbReference type="GO" id="GO:0009425">
    <property type="term" value="C:bacterial-type flagellum basal body"/>
    <property type="evidence" value="ECO:0007669"/>
    <property type="project" value="UniProtKB-SubCell"/>
</dbReference>
<evidence type="ECO:0000256" key="6">
    <source>
        <dbReference type="ARBA" id="ARBA00022795"/>
    </source>
</evidence>
<dbReference type="PRINTS" id="PR00951">
    <property type="entry name" value="FLGBIOSNFLIP"/>
</dbReference>
<dbReference type="GO" id="GO:0005886">
    <property type="term" value="C:plasma membrane"/>
    <property type="evidence" value="ECO:0007669"/>
    <property type="project" value="UniProtKB-SubCell"/>
</dbReference>
<evidence type="ECO:0000256" key="7">
    <source>
        <dbReference type="ARBA" id="ARBA00022927"/>
    </source>
</evidence>
<reference evidence="14" key="1">
    <citation type="journal article" date="2020" name="mSystems">
        <title>Genome- and Community-Level Interaction Insights into Carbon Utilization and Element Cycling Functions of Hydrothermarchaeota in Hydrothermal Sediment.</title>
        <authorList>
            <person name="Zhou Z."/>
            <person name="Liu Y."/>
            <person name="Xu W."/>
            <person name="Pan J."/>
            <person name="Luo Z.H."/>
            <person name="Li M."/>
        </authorList>
    </citation>
    <scope>NUCLEOTIDE SEQUENCE [LARGE SCALE GENOMIC DNA]</scope>
    <source>
        <strain evidence="14">SpSt-966</strain>
    </source>
</reference>
<dbReference type="PANTHER" id="PTHR30587:SF0">
    <property type="entry name" value="FLAGELLAR BIOSYNTHETIC PROTEIN FLIP"/>
    <property type="match status" value="1"/>
</dbReference>
<evidence type="ECO:0000256" key="13">
    <source>
        <dbReference type="SAM" id="SignalP"/>
    </source>
</evidence>
<comment type="similarity">
    <text evidence="1 12">Belongs to the FliP/MopC/SpaP family.</text>
</comment>
<organism evidence="14">
    <name type="scientific">Mesoaciditoga lauensis</name>
    <dbReference type="NCBI Taxonomy" id="1495039"/>
    <lineage>
        <taxon>Bacteria</taxon>
        <taxon>Thermotogati</taxon>
        <taxon>Thermotogota</taxon>
        <taxon>Thermotogae</taxon>
        <taxon>Mesoaciditogales</taxon>
        <taxon>Mesoaciditogaceae</taxon>
        <taxon>Mesoaciditoga</taxon>
    </lineage>
</organism>
<keyword evidence="10" id="KW-0975">Bacterial flagellum</keyword>
<comment type="subcellular location">
    <subcellularLocation>
        <location evidence="12">Cell membrane</location>
        <topology evidence="12">Multi-pass membrane protein</topology>
    </subcellularLocation>
    <subcellularLocation>
        <location evidence="12">Bacterial flagellum basal body</location>
    </subcellularLocation>
</comment>
<dbReference type="PANTHER" id="PTHR30587">
    <property type="entry name" value="FLAGELLAR BIOSYNTHETIC PROTEIN FLIP"/>
    <property type="match status" value="1"/>
</dbReference>
<name>A0A7V3RFF5_9BACT</name>
<keyword evidence="11 12" id="KW-1006">Bacterial flagellum protein export</keyword>
<comment type="caution">
    <text evidence="12">Lacks conserved residue(s) required for the propagation of feature annotation.</text>
</comment>
<feature type="signal peptide" evidence="13">
    <location>
        <begin position="1"/>
        <end position="19"/>
    </location>
</feature>
<keyword evidence="13" id="KW-0732">Signal</keyword>
<evidence type="ECO:0000256" key="9">
    <source>
        <dbReference type="ARBA" id="ARBA00023136"/>
    </source>
</evidence>
<comment type="function">
    <text evidence="12">Plays a role in the flagellum-specific transport system.</text>
</comment>
<dbReference type="Pfam" id="PF00813">
    <property type="entry name" value="FliP"/>
    <property type="match status" value="1"/>
</dbReference>
<keyword evidence="6 12" id="KW-1005">Bacterial flagellum biogenesis</keyword>
<keyword evidence="8 12" id="KW-1133">Transmembrane helix</keyword>
<evidence type="ECO:0000313" key="14">
    <source>
        <dbReference type="EMBL" id="HGE75673.1"/>
    </source>
</evidence>
<dbReference type="AlphaFoldDB" id="A0A7V3RFF5"/>
<keyword evidence="4 12" id="KW-1003">Cell membrane</keyword>
<keyword evidence="14" id="KW-0282">Flagellum</keyword>
<feature type="transmembrane region" description="Helical" evidence="12">
    <location>
        <begin position="235"/>
        <end position="252"/>
    </location>
</feature>
<keyword evidence="7 12" id="KW-0653">Protein transport</keyword>
<protein>
    <recommendedName>
        <fullName evidence="2 12">Flagellar biosynthetic protein FliP</fullName>
    </recommendedName>
</protein>
<proteinExistence type="inferred from homology"/>
<feature type="transmembrane region" description="Helical" evidence="12">
    <location>
        <begin position="50"/>
        <end position="82"/>
    </location>
</feature>
<keyword evidence="14" id="KW-0966">Cell projection</keyword>
<evidence type="ECO:0000256" key="11">
    <source>
        <dbReference type="ARBA" id="ARBA00023225"/>
    </source>
</evidence>
<dbReference type="NCBIfam" id="NF009438">
    <property type="entry name" value="PRK12797.1"/>
    <property type="match status" value="1"/>
</dbReference>
<dbReference type="PRINTS" id="PR01302">
    <property type="entry name" value="TYPE3IMPPROT"/>
</dbReference>
<comment type="caution">
    <text evidence="14">The sequence shown here is derived from an EMBL/GenBank/DDBJ whole genome shotgun (WGS) entry which is preliminary data.</text>
</comment>
<accession>A0A7V3RFF5</accession>
<evidence type="ECO:0000256" key="12">
    <source>
        <dbReference type="RuleBase" id="RU362069"/>
    </source>
</evidence>
<keyword evidence="14" id="KW-0969">Cilium</keyword>
<dbReference type="NCBIfam" id="TIGR01103">
    <property type="entry name" value="fliP"/>
    <property type="match status" value="1"/>
</dbReference>
<gene>
    <name evidence="12 14" type="primary">fliP</name>
    <name evidence="14" type="ORF">ENX73_06065</name>
</gene>
<keyword evidence="5 12" id="KW-0812">Transmembrane</keyword>
<sequence length="255" mass="27847">MKKIIVISFFSLIALEGFAQGPVAPTPPTLPSLTVTVGGTPTATQLSATLIILIIITVITLAPSLLILMTSFTRLIVVFSLLRSALGTQQAPPNQILVGLALFMTFFIMQPTFTKAYDNALVPYMDGKIGYQEAIKTGLAPFREFMYSEIVLHKDQSSILVFTSYRNMPAPKSLNDVPTSILIPAFVISELQIAFKIGVLLYIPFILIDMIVASILLSLGMIMIPPVMISLPFKLLLFVLVNGWTLVISGLLHSF</sequence>
<evidence type="ECO:0000256" key="5">
    <source>
        <dbReference type="ARBA" id="ARBA00022692"/>
    </source>
</evidence>
<feature type="chain" id="PRO_5031347923" description="Flagellar biosynthetic protein FliP" evidence="13">
    <location>
        <begin position="20"/>
        <end position="255"/>
    </location>
</feature>
<evidence type="ECO:0000256" key="4">
    <source>
        <dbReference type="ARBA" id="ARBA00022475"/>
    </source>
</evidence>
<dbReference type="EMBL" id="DTPE01000239">
    <property type="protein sequence ID" value="HGE75673.1"/>
    <property type="molecule type" value="Genomic_DNA"/>
</dbReference>
<feature type="transmembrane region" description="Helical" evidence="12">
    <location>
        <begin position="94"/>
        <end position="113"/>
    </location>
</feature>
<keyword evidence="9 12" id="KW-0472">Membrane</keyword>
<evidence type="ECO:0000256" key="8">
    <source>
        <dbReference type="ARBA" id="ARBA00022989"/>
    </source>
</evidence>
<dbReference type="GO" id="GO:0009306">
    <property type="term" value="P:protein secretion"/>
    <property type="evidence" value="ECO:0007669"/>
    <property type="project" value="UniProtKB-UniRule"/>
</dbReference>